<feature type="region of interest" description="Disordered" evidence="1">
    <location>
        <begin position="148"/>
        <end position="282"/>
    </location>
</feature>
<comment type="caution">
    <text evidence="3">The sequence shown here is derived from an EMBL/GenBank/DDBJ whole genome shotgun (WGS) entry which is preliminary data.</text>
</comment>
<dbReference type="Gene3D" id="2.60.40.10">
    <property type="entry name" value="Immunoglobulins"/>
    <property type="match status" value="1"/>
</dbReference>
<evidence type="ECO:0000259" key="2">
    <source>
        <dbReference type="SMART" id="SM00429"/>
    </source>
</evidence>
<evidence type="ECO:0000256" key="1">
    <source>
        <dbReference type="SAM" id="MobiDB-lite"/>
    </source>
</evidence>
<evidence type="ECO:0000313" key="3">
    <source>
        <dbReference type="EMBL" id="CAG12835.1"/>
    </source>
</evidence>
<dbReference type="PRINTS" id="PR01789">
    <property type="entry name" value="NUCFACTORATC"/>
</dbReference>
<dbReference type="GO" id="GO:0007399">
    <property type="term" value="P:nervous system development"/>
    <property type="evidence" value="ECO:0007669"/>
    <property type="project" value="UniProtKB-ARBA"/>
</dbReference>
<dbReference type="PANTHER" id="PTHR12533:SF5">
    <property type="entry name" value="NUCLEAR FACTOR OF ACTIVATED T-CELLS, CYTOPLASMIC 1"/>
    <property type="match status" value="1"/>
</dbReference>
<dbReference type="GO" id="GO:0033173">
    <property type="term" value="P:calcineurin-NFAT signaling cascade"/>
    <property type="evidence" value="ECO:0007669"/>
    <property type="project" value="TreeGrafter"/>
</dbReference>
<name>Q4RFJ7_TETNG</name>
<feature type="compositionally biased region" description="Low complexity" evidence="1">
    <location>
        <begin position="259"/>
        <end position="272"/>
    </location>
</feature>
<dbReference type="OrthoDB" id="5346094at2759"/>
<gene>
    <name evidence="3" type="ORF">GSTENG00035287001</name>
</gene>
<dbReference type="GO" id="GO:0000981">
    <property type="term" value="F:DNA-binding transcription factor activity, RNA polymerase II-specific"/>
    <property type="evidence" value="ECO:0007669"/>
    <property type="project" value="TreeGrafter"/>
</dbReference>
<reference evidence="3" key="2">
    <citation type="submission" date="2004-02" db="EMBL/GenBank/DDBJ databases">
        <authorList>
            <consortium name="Genoscope"/>
            <consortium name="Whitehead Institute Centre for Genome Research"/>
        </authorList>
    </citation>
    <scope>NUCLEOTIDE SEQUENCE</scope>
</reference>
<dbReference type="GO" id="GO:0005667">
    <property type="term" value="C:transcription regulator complex"/>
    <property type="evidence" value="ECO:0007669"/>
    <property type="project" value="TreeGrafter"/>
</dbReference>
<dbReference type="InterPro" id="IPR032397">
    <property type="entry name" value="RHD_dimer"/>
</dbReference>
<dbReference type="InterPro" id="IPR014756">
    <property type="entry name" value="Ig_E-set"/>
</dbReference>
<dbReference type="KEGG" id="tng:GSTEN00035287G001"/>
<sequence>MMLLSGLNFLPDSKVVFVEKAQDGHHLWETEAKVDKTSIKSGAIVVEIPPYRNQRISNPVHVNFYVCNGKRKRSQYQRFTYLPLNVPIIKTEPNDEYDSLGSARVPMHSKPFYSQPRLSPILPVADHDACLIGGYSPCPPCHVTLPPTPPSSSPTLQDLSPVAYSKCLPSSPSHTAPPGPIMSHIQESPGCPSLPHPPSPDHNSPMGMLQSQGSPNHLNSPGTQGYHAIYANSSPSSSPISHPSTPGATAESPLVQAYSPAQAQAAAGSPGLLHEDASPPPMAITVKQEPQELDQMYLDDAGGRRFGVFKSVLDLPQEYSTSHAPMLRPLDSHQAEEMCLSVQTQILLSPREITQLICGELPYHMELERMQGCSKPSRESPSGVASEGISRLSSWKLLHNLASCPDPRTLQNS</sequence>
<feature type="compositionally biased region" description="Polar residues" evidence="1">
    <location>
        <begin position="209"/>
        <end position="223"/>
    </location>
</feature>
<accession>Q4RFJ7</accession>
<dbReference type="Pfam" id="PF16179">
    <property type="entry name" value="RHD_dimer"/>
    <property type="match status" value="1"/>
</dbReference>
<dbReference type="EMBL" id="CAAE01015119">
    <property type="protein sequence ID" value="CAG12835.1"/>
    <property type="molecule type" value="Genomic_DNA"/>
</dbReference>
<proteinExistence type="predicted"/>
<protein>
    <submittedName>
        <fullName evidence="3">(spotted green pufferfish) hypothetical protein</fullName>
    </submittedName>
</protein>
<feature type="compositionally biased region" description="Low complexity" evidence="1">
    <location>
        <begin position="233"/>
        <end position="246"/>
    </location>
</feature>
<dbReference type="InterPro" id="IPR013783">
    <property type="entry name" value="Ig-like_fold"/>
</dbReference>
<dbReference type="SMART" id="SM00429">
    <property type="entry name" value="IPT"/>
    <property type="match status" value="1"/>
</dbReference>
<organism evidence="3">
    <name type="scientific">Tetraodon nigroviridis</name>
    <name type="common">Spotted green pufferfish</name>
    <name type="synonym">Chelonodon nigroviridis</name>
    <dbReference type="NCBI Taxonomy" id="99883"/>
    <lineage>
        <taxon>Eukaryota</taxon>
        <taxon>Metazoa</taxon>
        <taxon>Chordata</taxon>
        <taxon>Craniata</taxon>
        <taxon>Vertebrata</taxon>
        <taxon>Euteleostomi</taxon>
        <taxon>Actinopterygii</taxon>
        <taxon>Neopterygii</taxon>
        <taxon>Teleostei</taxon>
        <taxon>Neoteleostei</taxon>
        <taxon>Acanthomorphata</taxon>
        <taxon>Eupercaria</taxon>
        <taxon>Tetraodontiformes</taxon>
        <taxon>Tetradontoidea</taxon>
        <taxon>Tetraodontidae</taxon>
        <taxon>Tetraodon</taxon>
    </lineage>
</organism>
<dbReference type="InterPro" id="IPR008366">
    <property type="entry name" value="NFAT"/>
</dbReference>
<dbReference type="AlphaFoldDB" id="Q4RFJ7"/>
<dbReference type="GO" id="GO:0000978">
    <property type="term" value="F:RNA polymerase II cis-regulatory region sequence-specific DNA binding"/>
    <property type="evidence" value="ECO:0007669"/>
    <property type="project" value="TreeGrafter"/>
</dbReference>
<dbReference type="InterPro" id="IPR002909">
    <property type="entry name" value="IPT_dom"/>
</dbReference>
<reference evidence="3" key="1">
    <citation type="journal article" date="2004" name="Nature">
        <title>Genome duplication in the teleost fish Tetraodon nigroviridis reveals the early vertebrate proto-karyotype.</title>
        <authorList>
            <person name="Jaillon O."/>
            <person name="Aury J.-M."/>
            <person name="Brunet F."/>
            <person name="Petit J.-L."/>
            <person name="Stange-Thomann N."/>
            <person name="Mauceli E."/>
            <person name="Bouneau L."/>
            <person name="Fischer C."/>
            <person name="Ozouf-Costaz C."/>
            <person name="Bernot A."/>
            <person name="Nicaud S."/>
            <person name="Jaffe D."/>
            <person name="Fisher S."/>
            <person name="Lutfalla G."/>
            <person name="Dossat C."/>
            <person name="Segurens B."/>
            <person name="Dasilva C."/>
            <person name="Salanoubat M."/>
            <person name="Levy M."/>
            <person name="Boudet N."/>
            <person name="Castellano S."/>
            <person name="Anthouard V."/>
            <person name="Jubin C."/>
            <person name="Castelli V."/>
            <person name="Katinka M."/>
            <person name="Vacherie B."/>
            <person name="Biemont C."/>
            <person name="Skalli Z."/>
            <person name="Cattolico L."/>
            <person name="Poulain J."/>
            <person name="De Berardinis V."/>
            <person name="Cruaud C."/>
            <person name="Duprat S."/>
            <person name="Brottier P."/>
            <person name="Coutanceau J.-P."/>
            <person name="Gouzy J."/>
            <person name="Parra G."/>
            <person name="Lardier G."/>
            <person name="Chapple C."/>
            <person name="McKernan K.J."/>
            <person name="McEwan P."/>
            <person name="Bosak S."/>
            <person name="Kellis M."/>
            <person name="Volff J.-N."/>
            <person name="Guigo R."/>
            <person name="Zody M.C."/>
            <person name="Mesirov J."/>
            <person name="Lindblad-Toh K."/>
            <person name="Birren B."/>
            <person name="Nusbaum C."/>
            <person name="Kahn D."/>
            <person name="Robinson-Rechavi M."/>
            <person name="Laudet V."/>
            <person name="Schachter V."/>
            <person name="Quetier F."/>
            <person name="Saurin W."/>
            <person name="Scarpelli C."/>
            <person name="Wincker P."/>
            <person name="Lander E.S."/>
            <person name="Weissenbach J."/>
            <person name="Roest Crollius H."/>
        </authorList>
    </citation>
    <scope>NUCLEOTIDE SEQUENCE [LARGE SCALE GENOMIC DNA]</scope>
</reference>
<feature type="domain" description="IPT/TIG" evidence="2">
    <location>
        <begin position="1"/>
        <end position="82"/>
    </location>
</feature>
<dbReference type="SUPFAM" id="SSF81296">
    <property type="entry name" value="E set domains"/>
    <property type="match status" value="1"/>
</dbReference>
<dbReference type="PANTHER" id="PTHR12533">
    <property type="entry name" value="NFAT"/>
    <property type="match status" value="1"/>
</dbReference>